<proteinExistence type="predicted"/>
<protein>
    <submittedName>
        <fullName evidence="1">Uncharacterized protein</fullName>
    </submittedName>
</protein>
<reference evidence="2" key="1">
    <citation type="submission" date="2017-09" db="EMBL/GenBank/DDBJ databases">
        <title>Depth-based differentiation of microbial function through sediment-hosted aquifers and enrichment of novel symbionts in the deep terrestrial subsurface.</title>
        <authorList>
            <person name="Probst A.J."/>
            <person name="Ladd B."/>
            <person name="Jarett J.K."/>
            <person name="Geller-Mcgrath D.E."/>
            <person name="Sieber C.M.K."/>
            <person name="Emerson J.B."/>
            <person name="Anantharaman K."/>
            <person name="Thomas B.C."/>
            <person name="Malmstrom R."/>
            <person name="Stieglmeier M."/>
            <person name="Klingl A."/>
            <person name="Woyke T."/>
            <person name="Ryan C.M."/>
            <person name="Banfield J.F."/>
        </authorList>
    </citation>
    <scope>NUCLEOTIDE SEQUENCE [LARGE SCALE GENOMIC DNA]</scope>
</reference>
<evidence type="ECO:0000313" key="1">
    <source>
        <dbReference type="EMBL" id="PIZ92714.1"/>
    </source>
</evidence>
<dbReference type="EMBL" id="PFPI01000050">
    <property type="protein sequence ID" value="PIZ92714.1"/>
    <property type="molecule type" value="Genomic_DNA"/>
</dbReference>
<accession>A0A2M7V2N7</accession>
<evidence type="ECO:0000313" key="2">
    <source>
        <dbReference type="Proteomes" id="UP000230078"/>
    </source>
</evidence>
<sequence>MGRKSQPHDEQRDTQYKGLKLLKDCPVCQTAFQTTDIRIVDTYDNAHLLHLTCSECSHALLSIFAISQMGMSSVGMATDLSAFDAERVLNTEPIHEDEVLSFHTLLSKQTHHNKPIEHLFVIQE</sequence>
<comment type="caution">
    <text evidence="1">The sequence shown here is derived from an EMBL/GenBank/DDBJ whole genome shotgun (WGS) entry which is preliminary data.</text>
</comment>
<organism evidence="1 2">
    <name type="scientific">Candidatus Magasanikbacteria bacterium CG_4_10_14_0_2_um_filter_41_31</name>
    <dbReference type="NCBI Taxonomy" id="1974639"/>
    <lineage>
        <taxon>Bacteria</taxon>
        <taxon>Candidatus Magasanikiibacteriota</taxon>
    </lineage>
</organism>
<dbReference type="AlphaFoldDB" id="A0A2M7V2N7"/>
<name>A0A2M7V2N7_9BACT</name>
<dbReference type="Proteomes" id="UP000230078">
    <property type="component" value="Unassembled WGS sequence"/>
</dbReference>
<gene>
    <name evidence="1" type="ORF">COX83_03690</name>
</gene>